<dbReference type="GO" id="GO:0004417">
    <property type="term" value="F:hydroxyethylthiazole kinase activity"/>
    <property type="evidence" value="ECO:0007669"/>
    <property type="project" value="UniProtKB-EC"/>
</dbReference>
<evidence type="ECO:0000256" key="10">
    <source>
        <dbReference type="ARBA" id="ARBA00022977"/>
    </source>
</evidence>
<keyword evidence="9 11" id="KW-0460">Magnesium</keyword>
<comment type="caution">
    <text evidence="12">The sequence shown here is derived from an EMBL/GenBank/DDBJ whole genome shotgun (WGS) entry which is preliminary data.</text>
</comment>
<comment type="pathway">
    <text evidence="3 11">Cofactor biosynthesis; thiamine diphosphate biosynthesis; 4-methyl-5-(2-phosphoethyl)-thiazole from 5-(2-hydroxyethyl)-4-methylthiazole: step 1/1.</text>
</comment>
<evidence type="ECO:0000256" key="7">
    <source>
        <dbReference type="ARBA" id="ARBA00022777"/>
    </source>
</evidence>
<comment type="similarity">
    <text evidence="11">Belongs to the Thz kinase family.</text>
</comment>
<dbReference type="HAMAP" id="MF_00228">
    <property type="entry name" value="Thz_kinase"/>
    <property type="match status" value="1"/>
</dbReference>
<keyword evidence="5 11" id="KW-0479">Metal-binding</keyword>
<organism evidence="12 13">
    <name type="scientific">Parendozoicomonas callyspongiae</name>
    <dbReference type="NCBI Taxonomy" id="2942213"/>
    <lineage>
        <taxon>Bacteria</taxon>
        <taxon>Pseudomonadati</taxon>
        <taxon>Pseudomonadota</taxon>
        <taxon>Gammaproteobacteria</taxon>
        <taxon>Oceanospirillales</taxon>
        <taxon>Endozoicomonadaceae</taxon>
        <taxon>Parendozoicomonas</taxon>
    </lineage>
</organism>
<evidence type="ECO:0000313" key="12">
    <source>
        <dbReference type="EMBL" id="MCL6269431.1"/>
    </source>
</evidence>
<protein>
    <recommendedName>
        <fullName evidence="11">Hydroxyethylthiazole kinase</fullName>
        <ecNumber evidence="11">2.7.1.50</ecNumber>
    </recommendedName>
    <alternativeName>
        <fullName evidence="11">4-methyl-5-beta-hydroxyethylthiazole kinase</fullName>
        <shortName evidence="11">TH kinase</shortName>
        <shortName evidence="11">Thz kinase</shortName>
    </alternativeName>
</protein>
<feature type="binding site" evidence="11">
    <location>
        <position position="168"/>
    </location>
    <ligand>
        <name>ATP</name>
        <dbReference type="ChEBI" id="CHEBI:30616"/>
    </ligand>
</feature>
<comment type="catalytic activity">
    <reaction evidence="1 11">
        <text>5-(2-hydroxyethyl)-4-methylthiazole + ATP = 4-methyl-5-(2-phosphooxyethyl)-thiazole + ADP + H(+)</text>
        <dbReference type="Rhea" id="RHEA:24212"/>
        <dbReference type="ChEBI" id="CHEBI:15378"/>
        <dbReference type="ChEBI" id="CHEBI:17957"/>
        <dbReference type="ChEBI" id="CHEBI:30616"/>
        <dbReference type="ChEBI" id="CHEBI:58296"/>
        <dbReference type="ChEBI" id="CHEBI:456216"/>
        <dbReference type="EC" id="2.7.1.50"/>
    </reaction>
</comment>
<evidence type="ECO:0000256" key="2">
    <source>
        <dbReference type="ARBA" id="ARBA00001946"/>
    </source>
</evidence>
<evidence type="ECO:0000313" key="13">
    <source>
        <dbReference type="Proteomes" id="UP001203338"/>
    </source>
</evidence>
<dbReference type="InterPro" id="IPR000417">
    <property type="entry name" value="Hyethyz_kinase"/>
</dbReference>
<dbReference type="RefSeq" id="WP_249698440.1">
    <property type="nucleotide sequence ID" value="NZ_JAMFLX010000005.1"/>
</dbReference>
<feature type="binding site" evidence="11">
    <location>
        <position position="121"/>
    </location>
    <ligand>
        <name>ATP</name>
        <dbReference type="ChEBI" id="CHEBI:30616"/>
    </ligand>
</feature>
<reference evidence="12 13" key="1">
    <citation type="submission" date="2022-05" db="EMBL/GenBank/DDBJ databases">
        <authorList>
            <person name="Park J.-S."/>
        </authorList>
    </citation>
    <scope>NUCLEOTIDE SEQUENCE [LARGE SCALE GENOMIC DNA]</scope>
    <source>
        <strain evidence="12 13">2012CJ34-2</strain>
    </source>
</reference>
<dbReference type="Gene3D" id="3.40.1190.20">
    <property type="match status" value="1"/>
</dbReference>
<keyword evidence="8 11" id="KW-0067">ATP-binding</keyword>
<dbReference type="NCBIfam" id="NF006830">
    <property type="entry name" value="PRK09355.1"/>
    <property type="match status" value="1"/>
</dbReference>
<evidence type="ECO:0000256" key="1">
    <source>
        <dbReference type="ARBA" id="ARBA00001771"/>
    </source>
</evidence>
<dbReference type="InterPro" id="IPR029056">
    <property type="entry name" value="Ribokinase-like"/>
</dbReference>
<keyword evidence="4 11" id="KW-0808">Transferase</keyword>
<evidence type="ECO:0000256" key="3">
    <source>
        <dbReference type="ARBA" id="ARBA00004868"/>
    </source>
</evidence>
<evidence type="ECO:0000256" key="11">
    <source>
        <dbReference type="HAMAP-Rule" id="MF_00228"/>
    </source>
</evidence>
<dbReference type="SUPFAM" id="SSF53613">
    <property type="entry name" value="Ribokinase-like"/>
    <property type="match status" value="1"/>
</dbReference>
<keyword evidence="10 11" id="KW-0784">Thiamine biosynthesis</keyword>
<evidence type="ECO:0000256" key="5">
    <source>
        <dbReference type="ARBA" id="ARBA00022723"/>
    </source>
</evidence>
<proteinExistence type="inferred from homology"/>
<gene>
    <name evidence="11 12" type="primary">thiM</name>
    <name evidence="12" type="ORF">M3P05_05665</name>
</gene>
<dbReference type="NCBIfam" id="TIGR00694">
    <property type="entry name" value="thiM"/>
    <property type="match status" value="1"/>
</dbReference>
<evidence type="ECO:0000256" key="4">
    <source>
        <dbReference type="ARBA" id="ARBA00022679"/>
    </source>
</evidence>
<keyword evidence="6 11" id="KW-0547">Nucleotide-binding</keyword>
<comment type="cofactor">
    <cofactor evidence="2 11">
        <name>Mg(2+)</name>
        <dbReference type="ChEBI" id="CHEBI:18420"/>
    </cofactor>
</comment>
<dbReference type="EMBL" id="JAMFLX010000005">
    <property type="protein sequence ID" value="MCL6269431.1"/>
    <property type="molecule type" value="Genomic_DNA"/>
</dbReference>
<comment type="function">
    <text evidence="11">Catalyzes the phosphorylation of the hydroxyl group of 4-methyl-5-beta-hydroxyethylthiazole (THZ).</text>
</comment>
<keyword evidence="13" id="KW-1185">Reference proteome</keyword>
<dbReference type="Proteomes" id="UP001203338">
    <property type="component" value="Unassembled WGS sequence"/>
</dbReference>
<dbReference type="Pfam" id="PF02110">
    <property type="entry name" value="HK"/>
    <property type="match status" value="1"/>
</dbReference>
<feature type="binding site" evidence="11">
    <location>
        <position position="195"/>
    </location>
    <ligand>
        <name>substrate</name>
    </ligand>
</feature>
<name>A0ABT0PDX8_9GAMM</name>
<accession>A0ABT0PDX8</accession>
<dbReference type="EC" id="2.7.1.50" evidence="11"/>
<dbReference type="PRINTS" id="PR01099">
    <property type="entry name" value="HYETHTZKNASE"/>
</dbReference>
<evidence type="ECO:0000256" key="8">
    <source>
        <dbReference type="ARBA" id="ARBA00022840"/>
    </source>
</evidence>
<feature type="binding site" evidence="11">
    <location>
        <position position="46"/>
    </location>
    <ligand>
        <name>substrate</name>
    </ligand>
</feature>
<sequence length="270" mass="28676">MTLKETLSNSLSRLRKNAPLVHSITNSVVMNNTANALLALGASPIMSDGIEEMAPMVELSGSLVVNIGTLNARTVMAMKFAASHAQTIKHPWVLDPVGAGATRFRLDTSQLLLEYNPSVVKGNGSEILTLFAGEQGGRGVDSTHDDIKSLTQCAVQAARDHKTVIAATGETDIITDGHRVAYLKNGHPMMVKVTGSGCTCAALVGAFLATEDDPFHAAVAALACMSIAGQLACQNSRGPGSLQLNMLDELYNLSDETLMQHLSMEDEIWE</sequence>
<dbReference type="CDD" id="cd01170">
    <property type="entry name" value="THZ_kinase"/>
    <property type="match status" value="1"/>
</dbReference>
<keyword evidence="7 11" id="KW-0418">Kinase</keyword>
<evidence type="ECO:0000256" key="6">
    <source>
        <dbReference type="ARBA" id="ARBA00022741"/>
    </source>
</evidence>
<dbReference type="PIRSF" id="PIRSF000513">
    <property type="entry name" value="Thz_kinase"/>
    <property type="match status" value="1"/>
</dbReference>
<evidence type="ECO:0000256" key="9">
    <source>
        <dbReference type="ARBA" id="ARBA00022842"/>
    </source>
</evidence>